<sequence length="235" mass="27703">TPEKRNDLQNYIHNPYDNFMKRHLQHYGYYTGIKTTINCSVNISHWRRLTPQATVMNSLERMDKLLKDLVRDTLIIFNDIFVFKFIMVYQLLFTVNSYFKRKIPKLREPRNLYALTKEAGPQQATRWPSHMQVVCPAIRFLEYNPPIPDPLYKHTGKEPTPAVRGPQLGEMIYYNDPGRDLYFMRSRVAGCRLAMVSTTLTPREYPEDNLTLEFESRFESGNLLKVDKLTPLTIY</sequence>
<feature type="transmembrane region" description="Helical" evidence="1">
    <location>
        <begin position="75"/>
        <end position="99"/>
    </location>
</feature>
<reference evidence="3" key="1">
    <citation type="journal article" date="2002" name="Science">
        <title>The draft genome of Ciona intestinalis: insights into chordate and vertebrate origins.</title>
        <authorList>
            <person name="Dehal P."/>
            <person name="Satou Y."/>
            <person name="Campbell R.K."/>
            <person name="Chapman J."/>
            <person name="Degnan B."/>
            <person name="De Tomaso A."/>
            <person name="Davidson B."/>
            <person name="Di Gregorio A."/>
            <person name="Gelpke M."/>
            <person name="Goodstein D.M."/>
            <person name="Harafuji N."/>
            <person name="Hastings K.E."/>
            <person name="Ho I."/>
            <person name="Hotta K."/>
            <person name="Huang W."/>
            <person name="Kawashima T."/>
            <person name="Lemaire P."/>
            <person name="Martinez D."/>
            <person name="Meinertzhagen I.A."/>
            <person name="Necula S."/>
            <person name="Nonaka M."/>
            <person name="Putnam N."/>
            <person name="Rash S."/>
            <person name="Saiga H."/>
            <person name="Satake M."/>
            <person name="Terry A."/>
            <person name="Yamada L."/>
            <person name="Wang H.G."/>
            <person name="Awazu S."/>
            <person name="Azumi K."/>
            <person name="Boore J."/>
            <person name="Branno M."/>
            <person name="Chin-Bow S."/>
            <person name="DeSantis R."/>
            <person name="Doyle S."/>
            <person name="Francino P."/>
            <person name="Keys D.N."/>
            <person name="Haga S."/>
            <person name="Hayashi H."/>
            <person name="Hino K."/>
            <person name="Imai K.S."/>
            <person name="Inaba K."/>
            <person name="Kano S."/>
            <person name="Kobayashi K."/>
            <person name="Kobayashi M."/>
            <person name="Lee B.I."/>
            <person name="Makabe K.W."/>
            <person name="Manohar C."/>
            <person name="Matassi G."/>
            <person name="Medina M."/>
            <person name="Mochizuki Y."/>
            <person name="Mount S."/>
            <person name="Morishita T."/>
            <person name="Miura S."/>
            <person name="Nakayama A."/>
            <person name="Nishizaka S."/>
            <person name="Nomoto H."/>
            <person name="Ohta F."/>
            <person name="Oishi K."/>
            <person name="Rigoutsos I."/>
            <person name="Sano M."/>
            <person name="Sasaki A."/>
            <person name="Sasakura Y."/>
            <person name="Shoguchi E."/>
            <person name="Shin-i T."/>
            <person name="Spagnuolo A."/>
            <person name="Stainier D."/>
            <person name="Suzuki M.M."/>
            <person name="Tassy O."/>
            <person name="Takatori N."/>
            <person name="Tokuoka M."/>
            <person name="Yagi K."/>
            <person name="Yoshizaki F."/>
            <person name="Wada S."/>
            <person name="Zhang C."/>
            <person name="Hyatt P.D."/>
            <person name="Larimer F."/>
            <person name="Detter C."/>
            <person name="Doggett N."/>
            <person name="Glavina T."/>
            <person name="Hawkins T."/>
            <person name="Richardson P."/>
            <person name="Lucas S."/>
            <person name="Kohara Y."/>
            <person name="Levine M."/>
            <person name="Satoh N."/>
            <person name="Rokhsar D.S."/>
        </authorList>
    </citation>
    <scope>NUCLEOTIDE SEQUENCE [LARGE SCALE GENOMIC DNA]</scope>
</reference>
<organism evidence="2 3">
    <name type="scientific">Ciona intestinalis</name>
    <name type="common">Transparent sea squirt</name>
    <name type="synonym">Ascidia intestinalis</name>
    <dbReference type="NCBI Taxonomy" id="7719"/>
    <lineage>
        <taxon>Eukaryota</taxon>
        <taxon>Metazoa</taxon>
        <taxon>Chordata</taxon>
        <taxon>Tunicata</taxon>
        <taxon>Ascidiacea</taxon>
        <taxon>Phlebobranchia</taxon>
        <taxon>Cionidae</taxon>
        <taxon>Ciona</taxon>
    </lineage>
</organism>
<dbReference type="Ensembl" id="ENSCINT00000036772.1">
    <property type="protein sequence ID" value="ENSCINP00000030838.1"/>
    <property type="gene ID" value="ENSCING00000020671.1"/>
</dbReference>
<keyword evidence="1" id="KW-0812">Transmembrane</keyword>
<keyword evidence="3" id="KW-1185">Reference proteome</keyword>
<proteinExistence type="predicted"/>
<reference evidence="2" key="3">
    <citation type="submission" date="2025-09" db="UniProtKB">
        <authorList>
            <consortium name="Ensembl"/>
        </authorList>
    </citation>
    <scope>IDENTIFICATION</scope>
</reference>
<dbReference type="Proteomes" id="UP000008144">
    <property type="component" value="Unassembled WGS sequence"/>
</dbReference>
<keyword evidence="1" id="KW-1133">Transmembrane helix</keyword>
<accession>H2XMF5</accession>
<dbReference type="GeneTree" id="ENSGT00940000160201"/>
<evidence type="ECO:0000256" key="1">
    <source>
        <dbReference type="SAM" id="Phobius"/>
    </source>
</evidence>
<protein>
    <submittedName>
        <fullName evidence="2">Uncharacterized protein</fullName>
    </submittedName>
</protein>
<keyword evidence="1" id="KW-0472">Membrane</keyword>
<evidence type="ECO:0000313" key="2">
    <source>
        <dbReference type="Ensembl" id="ENSCINP00000030838.1"/>
    </source>
</evidence>
<dbReference type="InParanoid" id="H2XMF5"/>
<dbReference type="AlphaFoldDB" id="H2XMF5"/>
<reference evidence="2" key="2">
    <citation type="submission" date="2025-08" db="UniProtKB">
        <authorList>
            <consortium name="Ensembl"/>
        </authorList>
    </citation>
    <scope>IDENTIFICATION</scope>
</reference>
<dbReference type="HOGENOM" id="CLU_1182462_0_0_1"/>
<name>H2XMF5_CIOIN</name>
<evidence type="ECO:0000313" key="3">
    <source>
        <dbReference type="Proteomes" id="UP000008144"/>
    </source>
</evidence>